<comment type="caution">
    <text evidence="5">The sequence shown here is derived from an EMBL/GenBank/DDBJ whole genome shotgun (WGS) entry which is preliminary data.</text>
</comment>
<dbReference type="Pfam" id="PF00583">
    <property type="entry name" value="Acetyltransf_1"/>
    <property type="match status" value="1"/>
</dbReference>
<dbReference type="PANTHER" id="PTHR43877">
    <property type="entry name" value="AMINOALKYLPHOSPHONATE N-ACETYLTRANSFERASE-RELATED-RELATED"/>
    <property type="match status" value="1"/>
</dbReference>
<dbReference type="AlphaFoldDB" id="A0A964T1R1"/>
<dbReference type="OrthoDB" id="9815099at2"/>
<feature type="domain" description="N-acetyltransferase" evidence="4">
    <location>
        <begin position="6"/>
        <end position="141"/>
    </location>
</feature>
<evidence type="ECO:0000256" key="3">
    <source>
        <dbReference type="SAM" id="MobiDB-lite"/>
    </source>
</evidence>
<evidence type="ECO:0000313" key="5">
    <source>
        <dbReference type="EMBL" id="MYZ46725.1"/>
    </source>
</evidence>
<feature type="region of interest" description="Disordered" evidence="3">
    <location>
        <begin position="177"/>
        <end position="202"/>
    </location>
</feature>
<dbReference type="EMBL" id="SPKJ01000005">
    <property type="protein sequence ID" value="MYZ46725.1"/>
    <property type="molecule type" value="Genomic_DNA"/>
</dbReference>
<accession>A0A964T1R1</accession>
<dbReference type="CDD" id="cd04301">
    <property type="entry name" value="NAT_SF"/>
    <property type="match status" value="1"/>
</dbReference>
<organism evidence="5 6">
    <name type="scientific">Propylenella binzhouense</name>
    <dbReference type="NCBI Taxonomy" id="2555902"/>
    <lineage>
        <taxon>Bacteria</taxon>
        <taxon>Pseudomonadati</taxon>
        <taxon>Pseudomonadota</taxon>
        <taxon>Alphaproteobacteria</taxon>
        <taxon>Hyphomicrobiales</taxon>
        <taxon>Propylenellaceae</taxon>
        <taxon>Propylenella</taxon>
    </lineage>
</organism>
<keyword evidence="1" id="KW-0808">Transferase</keyword>
<dbReference type="Proteomes" id="UP000773614">
    <property type="component" value="Unassembled WGS sequence"/>
</dbReference>
<dbReference type="Gene3D" id="3.40.630.30">
    <property type="match status" value="1"/>
</dbReference>
<name>A0A964T1R1_9HYPH</name>
<protein>
    <submittedName>
        <fullName evidence="5">N-acetyltransferase</fullName>
    </submittedName>
</protein>
<dbReference type="InterPro" id="IPR000182">
    <property type="entry name" value="GNAT_dom"/>
</dbReference>
<gene>
    <name evidence="5" type="ORF">E4O86_03195</name>
</gene>
<keyword evidence="2" id="KW-0012">Acyltransferase</keyword>
<dbReference type="RefSeq" id="WP_161139064.1">
    <property type="nucleotide sequence ID" value="NZ_SPKJ01000005.1"/>
</dbReference>
<dbReference type="PROSITE" id="PS51186">
    <property type="entry name" value="GNAT"/>
    <property type="match status" value="1"/>
</dbReference>
<dbReference type="PANTHER" id="PTHR43877:SF1">
    <property type="entry name" value="ACETYLTRANSFERASE"/>
    <property type="match status" value="1"/>
</dbReference>
<sequence>MITPQEAIRPERPDDEPAIAALQRAAFGPGAYARAAFRVREQAPHDPALSYVSEVDGRLVGSVRLTPIEVGSARGYLLGPLVVDPAFKNLGYGKALVRHVLACARRGGERFVLLVGDEPYYGLFGFRRVPGGGVLMPGPADPARILVAELVPGAADGLAGTVRGAVRPPAPACAEASAPGWAGGHGATGSGRGAAGDLVLPR</sequence>
<evidence type="ECO:0000259" key="4">
    <source>
        <dbReference type="PROSITE" id="PS51186"/>
    </source>
</evidence>
<reference evidence="5" key="1">
    <citation type="submission" date="2019-03" db="EMBL/GenBank/DDBJ databases">
        <title>Afifella sp. nov., isolated from activated sludge.</title>
        <authorList>
            <person name="Li Q."/>
            <person name="Liu Y."/>
        </authorList>
    </citation>
    <scope>NUCLEOTIDE SEQUENCE</scope>
    <source>
        <strain evidence="5">L72</strain>
    </source>
</reference>
<dbReference type="SUPFAM" id="SSF55729">
    <property type="entry name" value="Acyl-CoA N-acyltransferases (Nat)"/>
    <property type="match status" value="1"/>
</dbReference>
<dbReference type="InterPro" id="IPR016181">
    <property type="entry name" value="Acyl_CoA_acyltransferase"/>
</dbReference>
<feature type="compositionally biased region" description="Gly residues" evidence="3">
    <location>
        <begin position="181"/>
        <end position="194"/>
    </location>
</feature>
<evidence type="ECO:0000256" key="2">
    <source>
        <dbReference type="ARBA" id="ARBA00023315"/>
    </source>
</evidence>
<keyword evidence="6" id="KW-1185">Reference proteome</keyword>
<dbReference type="GO" id="GO:0016747">
    <property type="term" value="F:acyltransferase activity, transferring groups other than amino-acyl groups"/>
    <property type="evidence" value="ECO:0007669"/>
    <property type="project" value="InterPro"/>
</dbReference>
<proteinExistence type="predicted"/>
<dbReference type="InterPro" id="IPR050832">
    <property type="entry name" value="Bact_Acetyltransf"/>
</dbReference>
<evidence type="ECO:0000313" key="6">
    <source>
        <dbReference type="Proteomes" id="UP000773614"/>
    </source>
</evidence>
<evidence type="ECO:0000256" key="1">
    <source>
        <dbReference type="ARBA" id="ARBA00022679"/>
    </source>
</evidence>